<dbReference type="InterPro" id="IPR010995">
    <property type="entry name" value="DNA_repair_Rad51/TF_NusA_a-hlx"/>
</dbReference>
<dbReference type="RefSeq" id="WP_251840103.1">
    <property type="nucleotide sequence ID" value="NZ_JACSPO010000006.1"/>
</dbReference>
<protein>
    <recommendedName>
        <fullName evidence="4">DNA-binding protein</fullName>
    </recommendedName>
</protein>
<evidence type="ECO:0000313" key="2">
    <source>
        <dbReference type="EMBL" id="MBD8063008.1"/>
    </source>
</evidence>
<sequence length="68" mass="7138">MSSDDAPVPDLPSIGRPATNALREHGVTSLDQVAAMSERELLALHGVGPRAVRLLREALAAQGRDLAP</sequence>
<dbReference type="Proteomes" id="UP000661894">
    <property type="component" value="Unassembled WGS sequence"/>
</dbReference>
<evidence type="ECO:0008006" key="4">
    <source>
        <dbReference type="Google" id="ProtNLM"/>
    </source>
</evidence>
<dbReference type="EMBL" id="JACSPO010000006">
    <property type="protein sequence ID" value="MBD8063008.1"/>
    <property type="molecule type" value="Genomic_DNA"/>
</dbReference>
<reference evidence="2 3" key="1">
    <citation type="submission" date="2020-08" db="EMBL/GenBank/DDBJ databases">
        <title>A Genomic Blueprint of the Chicken Gut Microbiome.</title>
        <authorList>
            <person name="Gilroy R."/>
            <person name="Ravi A."/>
            <person name="Getino M."/>
            <person name="Pursley I."/>
            <person name="Horton D.L."/>
            <person name="Alikhan N.-F."/>
            <person name="Baker D."/>
            <person name="Gharbi K."/>
            <person name="Hall N."/>
            <person name="Watson M."/>
            <person name="Adriaenssens E.M."/>
            <person name="Foster-Nyarko E."/>
            <person name="Jarju S."/>
            <person name="Secka A."/>
            <person name="Antonio M."/>
            <person name="Oren A."/>
            <person name="Chaudhuri R."/>
            <person name="La Ragione R.M."/>
            <person name="Hildebrand F."/>
            <person name="Pallen M.J."/>
        </authorList>
    </citation>
    <scope>NUCLEOTIDE SEQUENCE [LARGE SCALE GENOMIC DNA]</scope>
    <source>
        <strain evidence="2 3">Sa1BUA1</strain>
    </source>
</reference>
<proteinExistence type="predicted"/>
<dbReference type="Gene3D" id="1.10.150.20">
    <property type="entry name" value="5' to 3' exonuclease, C-terminal subdomain"/>
    <property type="match status" value="1"/>
</dbReference>
<dbReference type="Pfam" id="PF14520">
    <property type="entry name" value="HHH_5"/>
    <property type="match status" value="1"/>
</dbReference>
<comment type="caution">
    <text evidence="2">The sequence shown here is derived from an EMBL/GenBank/DDBJ whole genome shotgun (WGS) entry which is preliminary data.</text>
</comment>
<dbReference type="SUPFAM" id="SSF47794">
    <property type="entry name" value="Rad51 N-terminal domain-like"/>
    <property type="match status" value="1"/>
</dbReference>
<evidence type="ECO:0000313" key="3">
    <source>
        <dbReference type="Proteomes" id="UP000661894"/>
    </source>
</evidence>
<keyword evidence="3" id="KW-1185">Reference proteome</keyword>
<accession>A0ABR8Z3T4</accession>
<organism evidence="2 3">
    <name type="scientific">Oceanitalea stevensii</name>
    <dbReference type="NCBI Taxonomy" id="2763072"/>
    <lineage>
        <taxon>Bacteria</taxon>
        <taxon>Bacillati</taxon>
        <taxon>Actinomycetota</taxon>
        <taxon>Actinomycetes</taxon>
        <taxon>Micrococcales</taxon>
        <taxon>Bogoriellaceae</taxon>
        <taxon>Georgenia</taxon>
    </lineage>
</organism>
<feature type="region of interest" description="Disordered" evidence="1">
    <location>
        <begin position="1"/>
        <end position="22"/>
    </location>
</feature>
<gene>
    <name evidence="2" type="ORF">H9624_11840</name>
</gene>
<name>A0ABR8Z3T4_9MICO</name>
<evidence type="ECO:0000256" key="1">
    <source>
        <dbReference type="SAM" id="MobiDB-lite"/>
    </source>
</evidence>